<dbReference type="Proteomes" id="UP000284205">
    <property type="component" value="Unassembled WGS sequence"/>
</dbReference>
<reference evidence="2 5" key="1">
    <citation type="submission" date="2015-09" db="EMBL/GenBank/DDBJ databases">
        <authorList>
            <consortium name="Pathogen Informatics"/>
        </authorList>
    </citation>
    <scope>NUCLEOTIDE SEQUENCE [LARGE SCALE GENOMIC DNA]</scope>
    <source>
        <strain evidence="2 5">2789STDY5834880</strain>
    </source>
</reference>
<dbReference type="Proteomes" id="UP001170023">
    <property type="component" value="Unassembled WGS sequence"/>
</dbReference>
<dbReference type="Proteomes" id="UP000095657">
    <property type="component" value="Unassembled WGS sequence"/>
</dbReference>
<dbReference type="GO" id="GO:0004553">
    <property type="term" value="F:hydrolase activity, hydrolyzing O-glycosyl compounds"/>
    <property type="evidence" value="ECO:0007669"/>
    <property type="project" value="InterPro"/>
</dbReference>
<evidence type="ECO:0000313" key="3">
    <source>
        <dbReference type="EMBL" id="MDO6359899.1"/>
    </source>
</evidence>
<dbReference type="RefSeq" id="WP_005682271.1">
    <property type="nucleotide sequence ID" value="NZ_CABMOQ010000018.1"/>
</dbReference>
<evidence type="ECO:0000313" key="5">
    <source>
        <dbReference type="Proteomes" id="UP000095657"/>
    </source>
</evidence>
<dbReference type="InterPro" id="IPR001579">
    <property type="entry name" value="Glyco_hydro_18_chit_AS"/>
</dbReference>
<keyword evidence="3" id="KW-0378">Hydrolase</keyword>
<dbReference type="STRING" id="47678.ERS852494_00535"/>
<name>A0A174H8F1_9BACE</name>
<reference evidence="4 6" key="2">
    <citation type="submission" date="2018-08" db="EMBL/GenBank/DDBJ databases">
        <title>A genome reference for cultivated species of the human gut microbiota.</title>
        <authorList>
            <person name="Zou Y."/>
            <person name="Xue W."/>
            <person name="Luo G."/>
        </authorList>
    </citation>
    <scope>NUCLEOTIDE SEQUENCE [LARGE SCALE GENOMIC DNA]</scope>
    <source>
        <strain evidence="4 6">AF24-29LB</strain>
    </source>
</reference>
<evidence type="ECO:0000313" key="6">
    <source>
        <dbReference type="Proteomes" id="UP000284205"/>
    </source>
</evidence>
<dbReference type="InterPro" id="IPR032320">
    <property type="entry name" value="GH18_BT1044-like"/>
</dbReference>
<gene>
    <name evidence="4" type="ORF">DWY26_04170</name>
    <name evidence="2" type="ORF">ERS852494_00535</name>
    <name evidence="3" type="ORF">Q4469_19845</name>
</gene>
<proteinExistence type="predicted"/>
<sequence>MMNNIKKCFVLSLMASFMFSCTDIETIDLEKEAVKDLYENRDKDKWAEEDAQKQQNYEDSVRIAEENKRLYELYLADLREYKETKHPVMFGWFNAWSAETPGEYSNLTLIPDSMDIVSIWGNCFNINEKRLKQMREVQSKGTKVIVGWIVENVGNGLSNIPEGGWSDDPTTGIKQYAQAILDSIAKYGYDGFDIDYEPSYASPFKPGNHCGDWTDDWTDYRPIISCSSYDNKEYENLFFQTLRDGLDKLEAKDGKKKILNINGSIHYLSPEMAPLFSYFVAQSYNGSYSGWTSRITNRLGNDVKDQIIYTETFESGQANRISFENYANFVVNNLNREAGGIGAYHINADSFDKNEYRYVRNAISIMNPPIK</sequence>
<dbReference type="EMBL" id="JAUONL010000024">
    <property type="protein sequence ID" value="MDO6359899.1"/>
    <property type="molecule type" value="Genomic_DNA"/>
</dbReference>
<dbReference type="InterPro" id="IPR017853">
    <property type="entry name" value="GH"/>
</dbReference>
<dbReference type="PROSITE" id="PS51257">
    <property type="entry name" value="PROKAR_LIPOPROTEIN"/>
    <property type="match status" value="1"/>
</dbReference>
<dbReference type="GeneID" id="75112536"/>
<evidence type="ECO:0000313" key="4">
    <source>
        <dbReference type="EMBL" id="RGR73147.1"/>
    </source>
</evidence>
<dbReference type="PROSITE" id="PS01095">
    <property type="entry name" value="GH18_1"/>
    <property type="match status" value="1"/>
</dbReference>
<organism evidence="2 5">
    <name type="scientific">Bacteroides caccae</name>
    <dbReference type="NCBI Taxonomy" id="47678"/>
    <lineage>
        <taxon>Bacteria</taxon>
        <taxon>Pseudomonadati</taxon>
        <taxon>Bacteroidota</taxon>
        <taxon>Bacteroidia</taxon>
        <taxon>Bacteroidales</taxon>
        <taxon>Bacteroidaceae</taxon>
        <taxon>Bacteroides</taxon>
    </lineage>
</organism>
<dbReference type="SUPFAM" id="SSF51445">
    <property type="entry name" value="(Trans)glycosidases"/>
    <property type="match status" value="1"/>
</dbReference>
<keyword evidence="1" id="KW-0732">Signal</keyword>
<dbReference type="EMBL" id="CZAI01000001">
    <property type="protein sequence ID" value="CUO69299.1"/>
    <property type="molecule type" value="Genomic_DNA"/>
</dbReference>
<feature type="signal peptide" evidence="1">
    <location>
        <begin position="1"/>
        <end position="22"/>
    </location>
</feature>
<evidence type="ECO:0000313" key="2">
    <source>
        <dbReference type="EMBL" id="CUO69299.1"/>
    </source>
</evidence>
<evidence type="ECO:0000256" key="1">
    <source>
        <dbReference type="SAM" id="SignalP"/>
    </source>
</evidence>
<protein>
    <submittedName>
        <fullName evidence="2">Endo-beta-N-acetylglucosaminidase</fullName>
    </submittedName>
    <submittedName>
        <fullName evidence="3">Glycoside hydrolase family 18</fullName>
    </submittedName>
</protein>
<feature type="chain" id="PRO_5042683150" evidence="1">
    <location>
        <begin position="23"/>
        <end position="371"/>
    </location>
</feature>
<reference evidence="3" key="3">
    <citation type="submission" date="2023-07" db="EMBL/GenBank/DDBJ databases">
        <title>Whole Genome Sequencing of Colonoscopy isolates.</title>
        <authorList>
            <person name="Surve S.V."/>
            <person name="Valls R.A."/>
            <person name="Barrak K.E."/>
            <person name="Gardner T.B."/>
            <person name="O'Toole G.A."/>
        </authorList>
    </citation>
    <scope>NUCLEOTIDE SEQUENCE</scope>
    <source>
        <strain evidence="3">GP0119</strain>
    </source>
</reference>
<dbReference type="Gene3D" id="3.20.20.80">
    <property type="entry name" value="Glycosidases"/>
    <property type="match status" value="1"/>
</dbReference>
<dbReference type="Pfam" id="PF16141">
    <property type="entry name" value="GH18_BT1044-like"/>
    <property type="match status" value="1"/>
</dbReference>
<dbReference type="AlphaFoldDB" id="A0A174H8F1"/>
<dbReference type="EMBL" id="QRUO01000003">
    <property type="protein sequence ID" value="RGR73147.1"/>
    <property type="molecule type" value="Genomic_DNA"/>
</dbReference>
<dbReference type="GO" id="GO:0005975">
    <property type="term" value="P:carbohydrate metabolic process"/>
    <property type="evidence" value="ECO:0007669"/>
    <property type="project" value="InterPro"/>
</dbReference>
<accession>A0A174H8F1</accession>